<organism evidence="1 2">
    <name type="scientific">Kutzneria albida DSM 43870</name>
    <dbReference type="NCBI Taxonomy" id="1449976"/>
    <lineage>
        <taxon>Bacteria</taxon>
        <taxon>Bacillati</taxon>
        <taxon>Actinomycetota</taxon>
        <taxon>Actinomycetes</taxon>
        <taxon>Pseudonocardiales</taxon>
        <taxon>Pseudonocardiaceae</taxon>
        <taxon>Kutzneria</taxon>
    </lineage>
</organism>
<protein>
    <submittedName>
        <fullName evidence="1">Uncharacterized protein</fullName>
    </submittedName>
</protein>
<dbReference type="Proteomes" id="UP000019225">
    <property type="component" value="Chromosome"/>
</dbReference>
<gene>
    <name evidence="1" type="ORF">KALB_3244</name>
</gene>
<evidence type="ECO:0000313" key="2">
    <source>
        <dbReference type="Proteomes" id="UP000019225"/>
    </source>
</evidence>
<dbReference type="EMBL" id="CP007155">
    <property type="protein sequence ID" value="AHH96611.1"/>
    <property type="molecule type" value="Genomic_DNA"/>
</dbReference>
<proteinExistence type="predicted"/>
<evidence type="ECO:0000313" key="1">
    <source>
        <dbReference type="EMBL" id="AHH96611.1"/>
    </source>
</evidence>
<dbReference type="AlphaFoldDB" id="W5W7U2"/>
<name>W5W7U2_9PSEU</name>
<dbReference type="KEGG" id="kal:KALB_3244"/>
<reference evidence="1 2" key="1">
    <citation type="journal article" date="2014" name="BMC Genomics">
        <title>Complete genome sequence of producer of the glycopeptide antibiotic Aculeximycin Kutzneria albida DSM 43870T, a representative of minor genus of Pseudonocardiaceae.</title>
        <authorList>
            <person name="Rebets Y."/>
            <person name="Tokovenko B."/>
            <person name="Lushchyk I."/>
            <person name="Ruckert C."/>
            <person name="Zaburannyi N."/>
            <person name="Bechthold A."/>
            <person name="Kalinowski J."/>
            <person name="Luzhetskyy A."/>
        </authorList>
    </citation>
    <scope>NUCLEOTIDE SEQUENCE [LARGE SCALE GENOMIC DNA]</scope>
    <source>
        <strain evidence="1">DSM 43870</strain>
    </source>
</reference>
<accession>W5W7U2</accession>
<dbReference type="HOGENOM" id="CLU_2302171_0_0_11"/>
<keyword evidence="2" id="KW-1185">Reference proteome</keyword>
<sequence>MQWTSVGEELVGYVVDGARVVRADSLTGFAGYVRRARVVTALPGNGWTVSYRMDDGCVEKREVVAWLVYDDGTVVGHDADEDGLVYPSCEAVNFSHLAKV</sequence>